<protein>
    <submittedName>
        <fullName evidence="2">Uncharacterized protein</fullName>
    </submittedName>
</protein>
<dbReference type="Proteomes" id="UP000499080">
    <property type="component" value="Unassembled WGS sequence"/>
</dbReference>
<comment type="caution">
    <text evidence="2">The sequence shown here is derived from an EMBL/GenBank/DDBJ whole genome shotgun (WGS) entry which is preliminary data.</text>
</comment>
<organism evidence="2 3">
    <name type="scientific">Araneus ventricosus</name>
    <name type="common">Orbweaver spider</name>
    <name type="synonym">Epeira ventricosa</name>
    <dbReference type="NCBI Taxonomy" id="182803"/>
    <lineage>
        <taxon>Eukaryota</taxon>
        <taxon>Metazoa</taxon>
        <taxon>Ecdysozoa</taxon>
        <taxon>Arthropoda</taxon>
        <taxon>Chelicerata</taxon>
        <taxon>Arachnida</taxon>
        <taxon>Araneae</taxon>
        <taxon>Araneomorphae</taxon>
        <taxon>Entelegynae</taxon>
        <taxon>Araneoidea</taxon>
        <taxon>Araneidae</taxon>
        <taxon>Araneus</taxon>
    </lineage>
</organism>
<dbReference type="AlphaFoldDB" id="A0A4Y2P0C9"/>
<accession>A0A4Y2P0C9</accession>
<feature type="region of interest" description="Disordered" evidence="1">
    <location>
        <begin position="74"/>
        <end position="123"/>
    </location>
</feature>
<gene>
    <name evidence="2" type="ORF">AVEN_177115_1</name>
</gene>
<keyword evidence="3" id="KW-1185">Reference proteome</keyword>
<sequence length="134" mass="14630">MLECPFKTSAVKCERRRPTSLRRAAPAAPSSVRVECLTFLLLAGEASGDAPNHRRLQAPNYPLLLLVNSDCEPHGIRQPLRQKGHHSQPLVKGSRGGTQSTSAPLPAPFPDQRSPGSQNTRHVRKVITVLEKLA</sequence>
<evidence type="ECO:0000313" key="2">
    <source>
        <dbReference type="EMBL" id="GBN44751.1"/>
    </source>
</evidence>
<proteinExistence type="predicted"/>
<evidence type="ECO:0000256" key="1">
    <source>
        <dbReference type="SAM" id="MobiDB-lite"/>
    </source>
</evidence>
<dbReference type="EMBL" id="BGPR01212330">
    <property type="protein sequence ID" value="GBN44751.1"/>
    <property type="molecule type" value="Genomic_DNA"/>
</dbReference>
<name>A0A4Y2P0C9_ARAVE</name>
<reference evidence="2 3" key="1">
    <citation type="journal article" date="2019" name="Sci. Rep.">
        <title>Orb-weaving spider Araneus ventricosus genome elucidates the spidroin gene catalogue.</title>
        <authorList>
            <person name="Kono N."/>
            <person name="Nakamura H."/>
            <person name="Ohtoshi R."/>
            <person name="Moran D.A.P."/>
            <person name="Shinohara A."/>
            <person name="Yoshida Y."/>
            <person name="Fujiwara M."/>
            <person name="Mori M."/>
            <person name="Tomita M."/>
            <person name="Arakawa K."/>
        </authorList>
    </citation>
    <scope>NUCLEOTIDE SEQUENCE [LARGE SCALE GENOMIC DNA]</scope>
</reference>
<evidence type="ECO:0000313" key="3">
    <source>
        <dbReference type="Proteomes" id="UP000499080"/>
    </source>
</evidence>